<dbReference type="Gene3D" id="1.10.10.10">
    <property type="entry name" value="Winged helix-like DNA-binding domain superfamily/Winged helix DNA-binding domain"/>
    <property type="match status" value="1"/>
</dbReference>
<name>A0ABU0FMV2_9HYPH</name>
<keyword evidence="2" id="KW-0805">Transcription regulation</keyword>
<dbReference type="InterPro" id="IPR000847">
    <property type="entry name" value="LysR_HTH_N"/>
</dbReference>
<dbReference type="GO" id="GO:0003677">
    <property type="term" value="F:DNA binding"/>
    <property type="evidence" value="ECO:0007669"/>
    <property type="project" value="UniProtKB-KW"/>
</dbReference>
<keyword evidence="3 6" id="KW-0238">DNA-binding</keyword>
<protein>
    <submittedName>
        <fullName evidence="6">DNA-binding transcriptional LysR family regulator</fullName>
    </submittedName>
</protein>
<dbReference type="EMBL" id="JAUSVK010000001">
    <property type="protein sequence ID" value="MDQ0395841.1"/>
    <property type="molecule type" value="Genomic_DNA"/>
</dbReference>
<dbReference type="PANTHER" id="PTHR30537:SF5">
    <property type="entry name" value="HTH-TYPE TRANSCRIPTIONAL ACTIVATOR TTDR-RELATED"/>
    <property type="match status" value="1"/>
</dbReference>
<gene>
    <name evidence="6" type="ORF">J3R73_005633</name>
</gene>
<comment type="caution">
    <text evidence="6">The sequence shown here is derived from an EMBL/GenBank/DDBJ whole genome shotgun (WGS) entry which is preliminary data.</text>
</comment>
<dbReference type="SUPFAM" id="SSF53850">
    <property type="entry name" value="Periplasmic binding protein-like II"/>
    <property type="match status" value="1"/>
</dbReference>
<dbReference type="PROSITE" id="PS50931">
    <property type="entry name" value="HTH_LYSR"/>
    <property type="match status" value="1"/>
</dbReference>
<evidence type="ECO:0000256" key="3">
    <source>
        <dbReference type="ARBA" id="ARBA00023125"/>
    </source>
</evidence>
<proteinExistence type="inferred from homology"/>
<organism evidence="6 7">
    <name type="scientific">Labrys monachus</name>
    <dbReference type="NCBI Taxonomy" id="217067"/>
    <lineage>
        <taxon>Bacteria</taxon>
        <taxon>Pseudomonadati</taxon>
        <taxon>Pseudomonadota</taxon>
        <taxon>Alphaproteobacteria</taxon>
        <taxon>Hyphomicrobiales</taxon>
        <taxon>Xanthobacteraceae</taxon>
        <taxon>Labrys</taxon>
    </lineage>
</organism>
<keyword evidence="7" id="KW-1185">Reference proteome</keyword>
<dbReference type="RefSeq" id="WP_307435136.1">
    <property type="nucleotide sequence ID" value="NZ_JAUSVK010000001.1"/>
</dbReference>
<dbReference type="SUPFAM" id="SSF46785">
    <property type="entry name" value="Winged helix' DNA-binding domain"/>
    <property type="match status" value="1"/>
</dbReference>
<dbReference type="InterPro" id="IPR005119">
    <property type="entry name" value="LysR_subst-bd"/>
</dbReference>
<keyword evidence="4" id="KW-0804">Transcription</keyword>
<reference evidence="6 7" key="1">
    <citation type="submission" date="2023-07" db="EMBL/GenBank/DDBJ databases">
        <title>Genomic Encyclopedia of Type Strains, Phase IV (KMG-IV): sequencing the most valuable type-strain genomes for metagenomic binning, comparative biology and taxonomic classification.</title>
        <authorList>
            <person name="Goeker M."/>
        </authorList>
    </citation>
    <scope>NUCLEOTIDE SEQUENCE [LARGE SCALE GENOMIC DNA]</scope>
    <source>
        <strain evidence="6 7">DSM 5896</strain>
    </source>
</reference>
<dbReference type="CDD" id="cd08422">
    <property type="entry name" value="PBP2_CrgA_like"/>
    <property type="match status" value="1"/>
</dbReference>
<evidence type="ECO:0000313" key="6">
    <source>
        <dbReference type="EMBL" id="MDQ0395841.1"/>
    </source>
</evidence>
<dbReference type="PANTHER" id="PTHR30537">
    <property type="entry name" value="HTH-TYPE TRANSCRIPTIONAL REGULATOR"/>
    <property type="match status" value="1"/>
</dbReference>
<evidence type="ECO:0000259" key="5">
    <source>
        <dbReference type="PROSITE" id="PS50931"/>
    </source>
</evidence>
<dbReference type="InterPro" id="IPR058163">
    <property type="entry name" value="LysR-type_TF_proteobact-type"/>
</dbReference>
<evidence type="ECO:0000256" key="1">
    <source>
        <dbReference type="ARBA" id="ARBA00009437"/>
    </source>
</evidence>
<accession>A0ABU0FMV2</accession>
<dbReference type="Proteomes" id="UP001237448">
    <property type="component" value="Unassembled WGS sequence"/>
</dbReference>
<comment type="similarity">
    <text evidence="1">Belongs to the LysR transcriptional regulatory family.</text>
</comment>
<dbReference type="InterPro" id="IPR036388">
    <property type="entry name" value="WH-like_DNA-bd_sf"/>
</dbReference>
<dbReference type="InterPro" id="IPR036390">
    <property type="entry name" value="WH_DNA-bd_sf"/>
</dbReference>
<evidence type="ECO:0000256" key="4">
    <source>
        <dbReference type="ARBA" id="ARBA00023163"/>
    </source>
</evidence>
<dbReference type="Pfam" id="PF03466">
    <property type="entry name" value="LysR_substrate"/>
    <property type="match status" value="1"/>
</dbReference>
<sequence>MNSLSALHDMVLIVEVSRTRSFSVAGRNLGVSNATLSRRIAALEARLGLQLFERTTRHVELTDAGTRYVARCAHLVDEVRLAEEALLDTASLPTGHLRLSMPADVGIHMLGPALHAFGRRYPDITFDIDLSSLHRDHVGEQVDVSFRVGAVAAERLIVRRIGWVPQPLYAAPSYLAANGRPRMPADLPNHECIIGRNPRPEEVWQLSDGRQTEQITARGRYMTNDAAMMRMLAESGAGISPLQPALAQEAVARGHLERVLADWQLPSLPLYAVTTSRLQPARVKVLIEFLATSLAS</sequence>
<evidence type="ECO:0000256" key="2">
    <source>
        <dbReference type="ARBA" id="ARBA00023015"/>
    </source>
</evidence>
<evidence type="ECO:0000313" key="7">
    <source>
        <dbReference type="Proteomes" id="UP001237448"/>
    </source>
</evidence>
<dbReference type="Gene3D" id="3.40.190.290">
    <property type="match status" value="1"/>
</dbReference>
<feature type="domain" description="HTH lysR-type" evidence="5">
    <location>
        <begin position="1"/>
        <end position="62"/>
    </location>
</feature>
<dbReference type="Pfam" id="PF00126">
    <property type="entry name" value="HTH_1"/>
    <property type="match status" value="1"/>
</dbReference>